<name>A0ACB7RVM5_HYAAI</name>
<evidence type="ECO:0000313" key="2">
    <source>
        <dbReference type="Proteomes" id="UP000821845"/>
    </source>
</evidence>
<proteinExistence type="predicted"/>
<gene>
    <name evidence="1" type="ORF">HPB50_021708</name>
</gene>
<protein>
    <submittedName>
        <fullName evidence="1">Uncharacterized protein</fullName>
    </submittedName>
</protein>
<reference evidence="1" key="1">
    <citation type="submission" date="2020-05" db="EMBL/GenBank/DDBJ databases">
        <title>Large-scale comparative analyses of tick genomes elucidate their genetic diversity and vector capacities.</title>
        <authorList>
            <person name="Jia N."/>
            <person name="Wang J."/>
            <person name="Shi W."/>
            <person name="Du L."/>
            <person name="Sun Y."/>
            <person name="Zhan W."/>
            <person name="Jiang J."/>
            <person name="Wang Q."/>
            <person name="Zhang B."/>
            <person name="Ji P."/>
            <person name="Sakyi L.B."/>
            <person name="Cui X."/>
            <person name="Yuan T."/>
            <person name="Jiang B."/>
            <person name="Yang W."/>
            <person name="Lam T.T.-Y."/>
            <person name="Chang Q."/>
            <person name="Ding S."/>
            <person name="Wang X."/>
            <person name="Zhu J."/>
            <person name="Ruan X."/>
            <person name="Zhao L."/>
            <person name="Wei J."/>
            <person name="Que T."/>
            <person name="Du C."/>
            <person name="Cheng J."/>
            <person name="Dai P."/>
            <person name="Han X."/>
            <person name="Huang E."/>
            <person name="Gao Y."/>
            <person name="Liu J."/>
            <person name="Shao H."/>
            <person name="Ye R."/>
            <person name="Li L."/>
            <person name="Wei W."/>
            <person name="Wang X."/>
            <person name="Wang C."/>
            <person name="Yang T."/>
            <person name="Huo Q."/>
            <person name="Li W."/>
            <person name="Guo W."/>
            <person name="Chen H."/>
            <person name="Zhou L."/>
            <person name="Ni X."/>
            <person name="Tian J."/>
            <person name="Zhou Y."/>
            <person name="Sheng Y."/>
            <person name="Liu T."/>
            <person name="Pan Y."/>
            <person name="Xia L."/>
            <person name="Li J."/>
            <person name="Zhao F."/>
            <person name="Cao W."/>
        </authorList>
    </citation>
    <scope>NUCLEOTIDE SEQUENCE</scope>
    <source>
        <strain evidence="1">Hyas-2018</strain>
    </source>
</reference>
<evidence type="ECO:0000313" key="1">
    <source>
        <dbReference type="EMBL" id="KAH6926761.1"/>
    </source>
</evidence>
<sequence length="154" mass="16614">MHTRLHPPLTPFKSGLEINGITGDLEIKVLEIDGGPRSTPSSSAHSRSICNTSRQLLSQPNALQRVSHWRTIVRFASAPSTRAITPSSLRTEASDLRPNPTSTASVSSDTAGTMLEAWPHAMNAATCTASSVVRSLEGRDKVVHDVVPSRRFFA</sequence>
<organism evidence="1 2">
    <name type="scientific">Hyalomma asiaticum</name>
    <name type="common">Tick</name>
    <dbReference type="NCBI Taxonomy" id="266040"/>
    <lineage>
        <taxon>Eukaryota</taxon>
        <taxon>Metazoa</taxon>
        <taxon>Ecdysozoa</taxon>
        <taxon>Arthropoda</taxon>
        <taxon>Chelicerata</taxon>
        <taxon>Arachnida</taxon>
        <taxon>Acari</taxon>
        <taxon>Parasitiformes</taxon>
        <taxon>Ixodida</taxon>
        <taxon>Ixodoidea</taxon>
        <taxon>Ixodidae</taxon>
        <taxon>Hyalomminae</taxon>
        <taxon>Hyalomma</taxon>
    </lineage>
</organism>
<dbReference type="EMBL" id="CM023487">
    <property type="protein sequence ID" value="KAH6926761.1"/>
    <property type="molecule type" value="Genomic_DNA"/>
</dbReference>
<keyword evidence="2" id="KW-1185">Reference proteome</keyword>
<accession>A0ACB7RVM5</accession>
<comment type="caution">
    <text evidence="1">The sequence shown here is derived from an EMBL/GenBank/DDBJ whole genome shotgun (WGS) entry which is preliminary data.</text>
</comment>
<dbReference type="Proteomes" id="UP000821845">
    <property type="component" value="Chromosome 7"/>
</dbReference>